<evidence type="ECO:0000313" key="2">
    <source>
        <dbReference type="EMBL" id="MBC9824604.1"/>
    </source>
</evidence>
<comment type="caution">
    <text evidence="2">The sequence shown here is derived from an EMBL/GenBank/DDBJ whole genome shotgun (WGS) entry which is preliminary data.</text>
</comment>
<gene>
    <name evidence="2" type="ORF">GLO26_02015</name>
</gene>
<keyword evidence="3" id="KW-1185">Reference proteome</keyword>
<dbReference type="Gene3D" id="3.40.630.10">
    <property type="entry name" value="Zn peptidases"/>
    <property type="match status" value="1"/>
</dbReference>
<organism evidence="2 3">
    <name type="scientific">Carnobacterium inhibens</name>
    <dbReference type="NCBI Taxonomy" id="147709"/>
    <lineage>
        <taxon>Bacteria</taxon>
        <taxon>Bacillati</taxon>
        <taxon>Bacillota</taxon>
        <taxon>Bacilli</taxon>
        <taxon>Lactobacillales</taxon>
        <taxon>Carnobacteriaceae</taxon>
        <taxon>Carnobacterium</taxon>
    </lineage>
</organism>
<accession>A0ABR7TAW8</accession>
<dbReference type="EMBL" id="WNJQ01000001">
    <property type="protein sequence ID" value="MBC9824604.1"/>
    <property type="molecule type" value="Genomic_DNA"/>
</dbReference>
<dbReference type="Proteomes" id="UP000638836">
    <property type="component" value="Unassembled WGS sequence"/>
</dbReference>
<protein>
    <submittedName>
        <fullName evidence="2">Amidohydrolase</fullName>
    </submittedName>
</protein>
<dbReference type="Pfam" id="PF07687">
    <property type="entry name" value="M20_dimer"/>
    <property type="match status" value="1"/>
</dbReference>
<dbReference type="InterPro" id="IPR011650">
    <property type="entry name" value="Peptidase_M20_dimer"/>
</dbReference>
<dbReference type="RefSeq" id="WP_187948534.1">
    <property type="nucleotide sequence ID" value="NZ_WNJQ01000001.1"/>
</dbReference>
<proteinExistence type="predicted"/>
<dbReference type="InterPro" id="IPR017439">
    <property type="entry name" value="Amidohydrolase"/>
</dbReference>
<dbReference type="NCBIfam" id="TIGR01891">
    <property type="entry name" value="amidohydrolases"/>
    <property type="match status" value="1"/>
</dbReference>
<name>A0ABR7TAW8_9LACT</name>
<dbReference type="PANTHER" id="PTHR11014:SF63">
    <property type="entry name" value="METALLOPEPTIDASE, PUTATIVE (AFU_ORTHOLOGUE AFUA_6G09600)-RELATED"/>
    <property type="match status" value="1"/>
</dbReference>
<dbReference type="InterPro" id="IPR002933">
    <property type="entry name" value="Peptidase_M20"/>
</dbReference>
<dbReference type="Gene3D" id="3.30.70.360">
    <property type="match status" value="1"/>
</dbReference>
<dbReference type="SUPFAM" id="SSF53187">
    <property type="entry name" value="Zn-dependent exopeptidases"/>
    <property type="match status" value="1"/>
</dbReference>
<sequence>MNASIKSVLFEKMNAKQDRMIEIRRYLHENPELSFQEEKTAAYIADFYKDKDCNVRINVGGRGIVVTIDSGKPGKTVAIRADFDALPIEEEADVQFKSKNPGVMHACGHDGHTAYMLILAESLIEIKDSLAGKIVVLHQHAEEVPPGGAIKMIEDHALDGVDNVFGIHVMSQMETGKLFYRPENIQTGRANFHVKIQGVGGHGSSPHKANDAIVAASYFVVAIQSIVSRRLNPFDVGSITIGNFDGRGSFNVIKDAVLLDGDVRSMSEEVRTIIEKEIRAKLDGIAAMFDVTYELEYENDYPVLYNDPELTEETISHLKQTTIPELKGIELCDAQPPSEDFAYYAKERPSMFFYVGAAPEEGEAYPHHHPKFKISESSLIVAAKAMGSIVVDYLVKGE</sequence>
<evidence type="ECO:0000313" key="3">
    <source>
        <dbReference type="Proteomes" id="UP000638836"/>
    </source>
</evidence>
<feature type="domain" description="Peptidase M20 dimerisation" evidence="1">
    <location>
        <begin position="187"/>
        <end position="283"/>
    </location>
</feature>
<dbReference type="Pfam" id="PF01546">
    <property type="entry name" value="Peptidase_M20"/>
    <property type="match status" value="1"/>
</dbReference>
<dbReference type="PANTHER" id="PTHR11014">
    <property type="entry name" value="PEPTIDASE M20 FAMILY MEMBER"/>
    <property type="match status" value="1"/>
</dbReference>
<dbReference type="PIRSF" id="PIRSF005962">
    <property type="entry name" value="Pept_M20D_amidohydro"/>
    <property type="match status" value="1"/>
</dbReference>
<reference evidence="2 3" key="1">
    <citation type="journal article" date="2020" name="Microorganisms">
        <title>New Insight into Antimicrobial Compounds from Food and Marine-Sourced Carnobacterium Species through Phenotype and Genome Analyses.</title>
        <authorList>
            <person name="Begrem S."/>
            <person name="Ivaniuk F."/>
            <person name="Gigout-Chevalier F."/>
            <person name="Kolypczuk L."/>
            <person name="Bonnetot S."/>
            <person name="Leroi F."/>
            <person name="Grovel O."/>
            <person name="Delbarre-Ladrat C."/>
            <person name="Passerini D."/>
        </authorList>
    </citation>
    <scope>NUCLEOTIDE SEQUENCE [LARGE SCALE GENOMIC DNA]</scope>
    <source>
        <strain evidence="2 3">MIP2551</strain>
    </source>
</reference>
<dbReference type="InterPro" id="IPR036264">
    <property type="entry name" value="Bact_exopeptidase_dim_dom"/>
</dbReference>
<dbReference type="SUPFAM" id="SSF55031">
    <property type="entry name" value="Bacterial exopeptidase dimerisation domain"/>
    <property type="match status" value="1"/>
</dbReference>
<evidence type="ECO:0000259" key="1">
    <source>
        <dbReference type="Pfam" id="PF07687"/>
    </source>
</evidence>